<dbReference type="EMBL" id="BARV01024175">
    <property type="protein sequence ID" value="GAI44887.1"/>
    <property type="molecule type" value="Genomic_DNA"/>
</dbReference>
<reference evidence="1" key="1">
    <citation type="journal article" date="2014" name="Front. Microbiol.">
        <title>High frequency of phylogenetically diverse reductive dehalogenase-homologous genes in deep subseafloor sedimentary metagenomes.</title>
        <authorList>
            <person name="Kawai M."/>
            <person name="Futagami T."/>
            <person name="Toyoda A."/>
            <person name="Takaki Y."/>
            <person name="Nishi S."/>
            <person name="Hori S."/>
            <person name="Arai W."/>
            <person name="Tsubouchi T."/>
            <person name="Morono Y."/>
            <person name="Uchiyama I."/>
            <person name="Ito T."/>
            <person name="Fujiyama A."/>
            <person name="Inagaki F."/>
            <person name="Takami H."/>
        </authorList>
    </citation>
    <scope>NUCLEOTIDE SEQUENCE</scope>
    <source>
        <strain evidence="1">Expedition CK06-06</strain>
    </source>
</reference>
<name>X1NLJ0_9ZZZZ</name>
<comment type="caution">
    <text evidence="1">The sequence shown here is derived from an EMBL/GenBank/DDBJ whole genome shotgun (WGS) entry which is preliminary data.</text>
</comment>
<feature type="non-terminal residue" evidence="1">
    <location>
        <position position="43"/>
    </location>
</feature>
<dbReference type="AlphaFoldDB" id="X1NLJ0"/>
<accession>X1NLJ0</accession>
<gene>
    <name evidence="1" type="ORF">S06H3_39508</name>
</gene>
<protein>
    <submittedName>
        <fullName evidence="1">Uncharacterized protein</fullName>
    </submittedName>
</protein>
<evidence type="ECO:0000313" key="1">
    <source>
        <dbReference type="EMBL" id="GAI44887.1"/>
    </source>
</evidence>
<organism evidence="1">
    <name type="scientific">marine sediment metagenome</name>
    <dbReference type="NCBI Taxonomy" id="412755"/>
    <lineage>
        <taxon>unclassified sequences</taxon>
        <taxon>metagenomes</taxon>
        <taxon>ecological metagenomes</taxon>
    </lineage>
</organism>
<sequence length="43" mass="4746">MLATLLVLGTTTLASSNPAEDEPIYVYLTWTSDPAHAINVNWR</sequence>
<proteinExistence type="predicted"/>